<feature type="compositionally biased region" description="Polar residues" evidence="2">
    <location>
        <begin position="641"/>
        <end position="659"/>
    </location>
</feature>
<dbReference type="Pfam" id="PF05593">
    <property type="entry name" value="RHS_repeat"/>
    <property type="match status" value="1"/>
</dbReference>
<evidence type="ECO:0000313" key="5">
    <source>
        <dbReference type="Proteomes" id="UP001602370"/>
    </source>
</evidence>
<dbReference type="Gene3D" id="2.180.10.10">
    <property type="entry name" value="RHS repeat-associated core"/>
    <property type="match status" value="1"/>
</dbReference>
<feature type="region of interest" description="Disordered" evidence="2">
    <location>
        <begin position="1058"/>
        <end position="1079"/>
    </location>
</feature>
<dbReference type="Pfam" id="PF25023">
    <property type="entry name" value="TEN_YD-shell"/>
    <property type="match status" value="1"/>
</dbReference>
<dbReference type="SUPFAM" id="SSF51294">
    <property type="entry name" value="Hedgehog/intein (Hint) domain"/>
    <property type="match status" value="1"/>
</dbReference>
<dbReference type="CDD" id="cd00081">
    <property type="entry name" value="Hint"/>
    <property type="match status" value="1"/>
</dbReference>
<dbReference type="InterPro" id="IPR022385">
    <property type="entry name" value="Rhs_assc_core"/>
</dbReference>
<dbReference type="InterPro" id="IPR031325">
    <property type="entry name" value="RHS_repeat"/>
</dbReference>
<name>A0ABW6XZ46_9ACTN</name>
<dbReference type="InterPro" id="IPR003587">
    <property type="entry name" value="Hint_dom_N"/>
</dbReference>
<feature type="domain" description="Hint" evidence="3">
    <location>
        <begin position="826"/>
        <end position="927"/>
    </location>
</feature>
<feature type="compositionally biased region" description="Basic and acidic residues" evidence="2">
    <location>
        <begin position="1058"/>
        <end position="1070"/>
    </location>
</feature>
<dbReference type="PANTHER" id="PTHR32305">
    <property type="match status" value="1"/>
</dbReference>
<dbReference type="PANTHER" id="PTHR32305:SF17">
    <property type="entry name" value="TRNA NUCLEASE WAPA"/>
    <property type="match status" value="1"/>
</dbReference>
<evidence type="ECO:0000256" key="2">
    <source>
        <dbReference type="SAM" id="MobiDB-lite"/>
    </source>
</evidence>
<dbReference type="Gene3D" id="2.170.16.10">
    <property type="entry name" value="Hedgehog/Intein (Hint) domain"/>
    <property type="match status" value="1"/>
</dbReference>
<organism evidence="4 5">
    <name type="scientific">Streptomyces flavochromogenes</name>
    <dbReference type="NCBI Taxonomy" id="68199"/>
    <lineage>
        <taxon>Bacteria</taxon>
        <taxon>Bacillati</taxon>
        <taxon>Actinomycetota</taxon>
        <taxon>Actinomycetes</taxon>
        <taxon>Kitasatosporales</taxon>
        <taxon>Streptomycetaceae</taxon>
        <taxon>Streptomyces</taxon>
    </lineage>
</organism>
<sequence length="1079" mass="116723">TGAPEPVLVTGQQTQYPSSTETEFDGLGRPTTVTAKRYTDPTKKTTYTYTGDTTTVVPPAGGIATTTVVDALNRTVELKQYTDAARTSAQSTHYTYDDKGRLAKVTDPSGVDWTYGYDTRGRQTLAVDPDKGKAVTAYDKADRPTDVTDARLITLHTDYDDLGRRTALKKGTKLLAAWSYDPTGAKGQPWKATRYDDAGNAFVAEAAEYNNAYQPSITRVTVPASETGLAGTYEWYTSYNANTGAVQDVEHPEMADLPYELVSNGYTAVTGLLDTVGTVTDTSSATLVSDMTYDHYGRPIRAEYGEFGRHVWTTTQYDEHTGQVTSAFTDRDTAPQRVEDTSYTYDPAGNMTRIATGYGQDAARTTDTQCVQLDALRRITEAWTNTGTTCASAPSDSVVGGPDAYWTSFTYDAVGNRDTEVQHKTTSGPTADITRDYAAPKAGTHNLPSVTQTGADPRTETYTYDAAGNTETRKIGNADLETLVWDDEGHLKSTTKVTDTTGYLYDTDGQRLIRRDSTGTTLYLPGGNELHKDKAGKVTGTRYYGGGAMYKGGKLTFLLADHHGTGSTQISNDAGQAITRRKTTLFGGPRGTQPTNWIGDKGFVGGTKDPDTSLTHLGAREYDPVIGRFISVDPILDLNDPQQSQGYSYGNNNPVSFSDPTGLRPDGPVGGADYNDKRETTGAGHYNGSTGSGWFVDNYGGWSYRYKQNISTFTANQVIWSDRATSKGRGRATQMKFIDNPPPPVTFYERYIGPVIGSLILPDVEAWSDCIGDGPWSQCGWAATDIPFLKPVKGLKAIAKLAKGEKAAERTEEVAETVGKTCPVGKHSFLPGTKVLLADGTSKNIEDIAVGDTVLATDPDTGETRGEEILDVIVTEDDKAFTELTVKAGATKAKIIATDTHPFWSVSLKKWIDAGEITAGTTLRASNGSAVEATAVRHYTKQQRTYDLTVNTIHTYYVLAGGTPVLVHNAGGLYVRGPKDPLNFGSNYTGRVDRFDIGGTTDFEVHVYHKGKEVGIFGSDGWFSKHGKSADVDVPRDVYNNLKGLAVGELRRDGRIGDKGTENVKGDNWKRPRITGGGC</sequence>
<dbReference type="SMART" id="SM00306">
    <property type="entry name" value="HintN"/>
    <property type="match status" value="1"/>
</dbReference>
<protein>
    <submittedName>
        <fullName evidence="4">Polymorphic toxin-type HINT domain-containing protein</fullName>
    </submittedName>
</protein>
<dbReference type="PROSITE" id="PS50818">
    <property type="entry name" value="INTEIN_C_TER"/>
    <property type="match status" value="1"/>
</dbReference>
<evidence type="ECO:0000259" key="3">
    <source>
        <dbReference type="SMART" id="SM00306"/>
    </source>
</evidence>
<accession>A0ABW6XZ46</accession>
<dbReference type="InterPro" id="IPR050708">
    <property type="entry name" value="T6SS_VgrG/RHS"/>
</dbReference>
<dbReference type="EMBL" id="JBIBDZ010000011">
    <property type="protein sequence ID" value="MFF5922581.1"/>
    <property type="molecule type" value="Genomic_DNA"/>
</dbReference>
<dbReference type="InterPro" id="IPR006530">
    <property type="entry name" value="YD"/>
</dbReference>
<dbReference type="NCBIfam" id="TIGR03696">
    <property type="entry name" value="Rhs_assc_core"/>
    <property type="match status" value="1"/>
</dbReference>
<dbReference type="InterPro" id="IPR056823">
    <property type="entry name" value="TEN-like_YD-shell"/>
</dbReference>
<keyword evidence="1" id="KW-0677">Repeat</keyword>
<evidence type="ECO:0000313" key="4">
    <source>
        <dbReference type="EMBL" id="MFF5922581.1"/>
    </source>
</evidence>
<keyword evidence="5" id="KW-1185">Reference proteome</keyword>
<evidence type="ECO:0000256" key="1">
    <source>
        <dbReference type="ARBA" id="ARBA00022737"/>
    </source>
</evidence>
<reference evidence="4 5" key="1">
    <citation type="submission" date="2024-10" db="EMBL/GenBank/DDBJ databases">
        <title>The Natural Products Discovery Center: Release of the First 8490 Sequenced Strains for Exploring Actinobacteria Biosynthetic Diversity.</title>
        <authorList>
            <person name="Kalkreuter E."/>
            <person name="Kautsar S.A."/>
            <person name="Yang D."/>
            <person name="Bader C.D."/>
            <person name="Teijaro C.N."/>
            <person name="Fluegel L."/>
            <person name="Davis C.M."/>
            <person name="Simpson J.R."/>
            <person name="Lauterbach L."/>
            <person name="Steele A.D."/>
            <person name="Gui C."/>
            <person name="Meng S."/>
            <person name="Li G."/>
            <person name="Viehrig K."/>
            <person name="Ye F."/>
            <person name="Su P."/>
            <person name="Kiefer A.F."/>
            <person name="Nichols A."/>
            <person name="Cepeda A.J."/>
            <person name="Yan W."/>
            <person name="Fan B."/>
            <person name="Jiang Y."/>
            <person name="Adhikari A."/>
            <person name="Zheng C.-J."/>
            <person name="Schuster L."/>
            <person name="Cowan T.M."/>
            <person name="Smanski M.J."/>
            <person name="Chevrette M.G."/>
            <person name="De Carvalho L.P.S."/>
            <person name="Shen B."/>
        </authorList>
    </citation>
    <scope>NUCLEOTIDE SEQUENCE [LARGE SCALE GENOMIC DNA]</scope>
    <source>
        <strain evidence="4 5">NPDC012605</strain>
    </source>
</reference>
<dbReference type="Pfam" id="PF07591">
    <property type="entry name" value="PT-HINT"/>
    <property type="match status" value="1"/>
</dbReference>
<dbReference type="NCBIfam" id="TIGR01643">
    <property type="entry name" value="YD_repeat_2x"/>
    <property type="match status" value="1"/>
</dbReference>
<comment type="caution">
    <text evidence="4">The sequence shown here is derived from an EMBL/GenBank/DDBJ whole genome shotgun (WGS) entry which is preliminary data.</text>
</comment>
<dbReference type="InterPro" id="IPR030934">
    <property type="entry name" value="Intein_C"/>
</dbReference>
<proteinExistence type="predicted"/>
<feature type="region of interest" description="Disordered" evidence="2">
    <location>
        <begin position="641"/>
        <end position="674"/>
    </location>
</feature>
<feature type="region of interest" description="Disordered" evidence="2">
    <location>
        <begin position="584"/>
        <end position="603"/>
    </location>
</feature>
<gene>
    <name evidence="4" type="ORF">ACFY8C_30235</name>
</gene>
<dbReference type="InterPro" id="IPR036844">
    <property type="entry name" value="Hint_dom_sf"/>
</dbReference>
<dbReference type="RefSeq" id="WP_388309908.1">
    <property type="nucleotide sequence ID" value="NZ_JBIBDZ010000011.1"/>
</dbReference>
<feature type="non-terminal residue" evidence="4">
    <location>
        <position position="1"/>
    </location>
</feature>
<dbReference type="Proteomes" id="UP001602370">
    <property type="component" value="Unassembled WGS sequence"/>
</dbReference>